<dbReference type="Proteomes" id="UP000239263">
    <property type="component" value="Unassembled WGS sequence"/>
</dbReference>
<reference evidence="2 3" key="1">
    <citation type="submission" date="2016-12" db="EMBL/GenBank/DDBJ databases">
        <title>Diversity of luminous bacteria.</title>
        <authorList>
            <person name="Yoshizawa S."/>
            <person name="Kogure K."/>
        </authorList>
    </citation>
    <scope>NUCLEOTIDE SEQUENCE [LARGE SCALE GENOMIC DNA]</scope>
    <source>
        <strain evidence="2 3">ATCC 33715</strain>
    </source>
</reference>
<dbReference type="Pfam" id="PF00498">
    <property type="entry name" value="FHA"/>
    <property type="match status" value="1"/>
</dbReference>
<dbReference type="InterPro" id="IPR000253">
    <property type="entry name" value="FHA_dom"/>
</dbReference>
<accession>A0A2S7X4N9</accession>
<gene>
    <name evidence="2" type="ORF">BTO22_17015</name>
</gene>
<evidence type="ECO:0000313" key="2">
    <source>
        <dbReference type="EMBL" id="PQJ85163.1"/>
    </source>
</evidence>
<dbReference type="EMBL" id="MSCO01000002">
    <property type="protein sequence ID" value="PQJ85163.1"/>
    <property type="molecule type" value="Genomic_DNA"/>
</dbReference>
<dbReference type="Gene3D" id="2.60.200.20">
    <property type="match status" value="1"/>
</dbReference>
<feature type="domain" description="FHA" evidence="1">
    <location>
        <begin position="28"/>
        <end position="78"/>
    </location>
</feature>
<proteinExistence type="predicted"/>
<protein>
    <recommendedName>
        <fullName evidence="1">FHA domain-containing protein</fullName>
    </recommendedName>
</protein>
<dbReference type="CDD" id="cd00060">
    <property type="entry name" value="FHA"/>
    <property type="match status" value="1"/>
</dbReference>
<evidence type="ECO:0000313" key="3">
    <source>
        <dbReference type="Proteomes" id="UP000239263"/>
    </source>
</evidence>
<evidence type="ECO:0000259" key="1">
    <source>
        <dbReference type="PROSITE" id="PS50006"/>
    </source>
</evidence>
<dbReference type="OrthoDB" id="273564at2"/>
<dbReference type="AlphaFoldDB" id="A0A2S7X4N9"/>
<organism evidence="2 3">
    <name type="scientific">Aliivibrio sifiae</name>
    <dbReference type="NCBI Taxonomy" id="566293"/>
    <lineage>
        <taxon>Bacteria</taxon>
        <taxon>Pseudomonadati</taxon>
        <taxon>Pseudomonadota</taxon>
        <taxon>Gammaproteobacteria</taxon>
        <taxon>Vibrionales</taxon>
        <taxon>Vibrionaceae</taxon>
        <taxon>Aliivibrio</taxon>
    </lineage>
</organism>
<dbReference type="SMART" id="SM00240">
    <property type="entry name" value="FHA"/>
    <property type="match status" value="1"/>
</dbReference>
<name>A0A2S7X4N9_9GAMM</name>
<comment type="caution">
    <text evidence="2">The sequence shown here is derived from an EMBL/GenBank/DDBJ whole genome shotgun (WGS) entry which is preliminary data.</text>
</comment>
<dbReference type="RefSeq" id="WP_105056515.1">
    <property type="nucleotide sequence ID" value="NZ_CAWNRT010000002.1"/>
</dbReference>
<dbReference type="SUPFAM" id="SSF49879">
    <property type="entry name" value="SMAD/FHA domain"/>
    <property type="match status" value="1"/>
</dbReference>
<dbReference type="PROSITE" id="PS50006">
    <property type="entry name" value="FHA_DOMAIN"/>
    <property type="match status" value="1"/>
</dbReference>
<dbReference type="InterPro" id="IPR008984">
    <property type="entry name" value="SMAD_FHA_dom_sf"/>
</dbReference>
<sequence>MPISIRIIRSPDGESISEWNKLLPEEGGSIGRAFGASIQLSDAIREVSASHAIIKKTSRGYQIIDDSTNGLFINGSDKPLGLNNQTTLSDGDILDIGRYRLLVSCFVPEQAQTQDLSTLSEDSSLGGDPFNIFEVESSFSSNLTHAEPEPEPEPELDFSFSDCNIIGDNPFNIEKIEEIQEHKEVNLSFVALDDDPFSGSGLQSNLFLESKEGKASIQENANDKYGLIAYQKSEERMQQHLDRALEMALTRFLSDISPHAMEDMFDELSTPSFFNGEPKYWNMYKRYFIRQVENKDWQIKFHAYFHDAIRLERNLEGDNK</sequence>